<accession>A0ABT5FAK5</accession>
<organism evidence="2 3">
    <name type="scientific">Psychrosphaera algicola</name>
    <dbReference type="NCBI Taxonomy" id="3023714"/>
    <lineage>
        <taxon>Bacteria</taxon>
        <taxon>Pseudomonadati</taxon>
        <taxon>Pseudomonadota</taxon>
        <taxon>Gammaproteobacteria</taxon>
        <taxon>Alteromonadales</taxon>
        <taxon>Pseudoalteromonadaceae</taxon>
        <taxon>Psychrosphaera</taxon>
    </lineage>
</organism>
<proteinExistence type="inferred from homology"/>
<reference evidence="2 3" key="1">
    <citation type="submission" date="2023-01" db="EMBL/GenBank/DDBJ databases">
        <title>Psychrosphaera sp. nov., isolated from marine algae.</title>
        <authorList>
            <person name="Bayburt H."/>
            <person name="Choi B.J."/>
            <person name="Kim J.M."/>
            <person name="Choi D.G."/>
            <person name="Jeon C.O."/>
        </authorList>
    </citation>
    <scope>NUCLEOTIDE SEQUENCE [LARGE SCALE GENOMIC DNA]</scope>
    <source>
        <strain evidence="2 3">G1-22</strain>
    </source>
</reference>
<protein>
    <submittedName>
        <fullName evidence="2">UPF0149 family protein</fullName>
    </submittedName>
</protein>
<gene>
    <name evidence="2" type="ORF">PN838_00505</name>
</gene>
<keyword evidence="3" id="KW-1185">Reference proteome</keyword>
<comment type="caution">
    <text evidence="2">The sequence shown here is derived from an EMBL/GenBank/DDBJ whole genome shotgun (WGS) entry which is preliminary data.</text>
</comment>
<comment type="similarity">
    <text evidence="1">Belongs to the UPF0149 family.</text>
</comment>
<evidence type="ECO:0000313" key="3">
    <source>
        <dbReference type="Proteomes" id="UP001528411"/>
    </source>
</evidence>
<dbReference type="SUPFAM" id="SSF101327">
    <property type="entry name" value="YgfB-like"/>
    <property type="match status" value="1"/>
</dbReference>
<name>A0ABT5FAK5_9GAMM</name>
<dbReference type="InterPro" id="IPR011978">
    <property type="entry name" value="YgfB-like"/>
</dbReference>
<sequence length="106" mass="11846">MKHQELMSVINEHDFTATASELHGLITGLIAGGMFKGSEDYLAHLADLFNNGMAIKGSLKKSSEELTQSIFSQLASEDMSFELMLLDDDEVLSEQAEELINWVQYF</sequence>
<evidence type="ECO:0000313" key="2">
    <source>
        <dbReference type="EMBL" id="MDC2887600.1"/>
    </source>
</evidence>
<dbReference type="Proteomes" id="UP001528411">
    <property type="component" value="Unassembled WGS sequence"/>
</dbReference>
<dbReference type="Pfam" id="PF03695">
    <property type="entry name" value="UPF0149"/>
    <property type="match status" value="1"/>
</dbReference>
<dbReference type="Gene3D" id="1.20.120.740">
    <property type="entry name" value="YgfB uncharacterised protein family UPF0149, PF03695"/>
    <property type="match status" value="1"/>
</dbReference>
<evidence type="ECO:0000256" key="1">
    <source>
        <dbReference type="ARBA" id="ARBA00038308"/>
    </source>
</evidence>
<dbReference type="PANTHER" id="PTHR37528:SF1">
    <property type="entry name" value="UPF0149 PROTEIN YGFB"/>
    <property type="match status" value="1"/>
</dbReference>
<dbReference type="PANTHER" id="PTHR37528">
    <property type="entry name" value="UPF0149 PROTEIN YGFB"/>
    <property type="match status" value="1"/>
</dbReference>
<dbReference type="EMBL" id="JAQOMS010000002">
    <property type="protein sequence ID" value="MDC2887600.1"/>
    <property type="molecule type" value="Genomic_DNA"/>
</dbReference>
<dbReference type="InterPro" id="IPR036255">
    <property type="entry name" value="YgfB-like_sf"/>
</dbReference>